<proteinExistence type="predicted"/>
<evidence type="ECO:0000256" key="1">
    <source>
        <dbReference type="SAM" id="MobiDB-lite"/>
    </source>
</evidence>
<accession>A0AAU9T567</accession>
<evidence type="ECO:0000313" key="3">
    <source>
        <dbReference type="EMBL" id="CAH2079179.1"/>
    </source>
</evidence>
<name>A0AAU9T567_THLAR</name>
<dbReference type="Proteomes" id="UP000836841">
    <property type="component" value="Chromosome 7"/>
</dbReference>
<evidence type="ECO:0000256" key="2">
    <source>
        <dbReference type="SAM" id="SignalP"/>
    </source>
</evidence>
<keyword evidence="4" id="KW-1185">Reference proteome</keyword>
<feature type="chain" id="PRO_5043953348" evidence="2">
    <location>
        <begin position="24"/>
        <end position="139"/>
    </location>
</feature>
<feature type="signal peptide" evidence="2">
    <location>
        <begin position="1"/>
        <end position="23"/>
    </location>
</feature>
<dbReference type="EMBL" id="OU466863">
    <property type="protein sequence ID" value="CAH2079179.1"/>
    <property type="molecule type" value="Genomic_DNA"/>
</dbReference>
<feature type="compositionally biased region" description="Basic and acidic residues" evidence="1">
    <location>
        <begin position="104"/>
        <end position="139"/>
    </location>
</feature>
<organism evidence="3 4">
    <name type="scientific">Thlaspi arvense</name>
    <name type="common">Field penny-cress</name>
    <dbReference type="NCBI Taxonomy" id="13288"/>
    <lineage>
        <taxon>Eukaryota</taxon>
        <taxon>Viridiplantae</taxon>
        <taxon>Streptophyta</taxon>
        <taxon>Embryophyta</taxon>
        <taxon>Tracheophyta</taxon>
        <taxon>Spermatophyta</taxon>
        <taxon>Magnoliopsida</taxon>
        <taxon>eudicotyledons</taxon>
        <taxon>Gunneridae</taxon>
        <taxon>Pentapetalae</taxon>
        <taxon>rosids</taxon>
        <taxon>malvids</taxon>
        <taxon>Brassicales</taxon>
        <taxon>Brassicaceae</taxon>
        <taxon>Thlaspideae</taxon>
        <taxon>Thlaspi</taxon>
    </lineage>
</organism>
<reference evidence="3 4" key="1">
    <citation type="submission" date="2022-03" db="EMBL/GenBank/DDBJ databases">
        <authorList>
            <person name="Nunn A."/>
            <person name="Chopra R."/>
            <person name="Nunn A."/>
            <person name="Contreras Garrido A."/>
        </authorList>
    </citation>
    <scope>NUCLEOTIDE SEQUENCE [LARGE SCALE GENOMIC DNA]</scope>
</reference>
<dbReference type="AlphaFoldDB" id="A0AAU9T567"/>
<gene>
    <name evidence="3" type="ORF">TAV2_LOCUS23841</name>
</gene>
<feature type="region of interest" description="Disordered" evidence="1">
    <location>
        <begin position="90"/>
        <end position="139"/>
    </location>
</feature>
<sequence length="139" mass="16065">MMVPDMNYRSLFLLCVIYIAINSCPKLVTVDINMKKLRVIIACLKKMGNKMSETINRFKLAERNVVALLDLIERMSWIFLSDFRQKPLNQNKTKRKDSHCRGKLPTEDDGAKEKVKEKNDGVMDGNRSRDRETGIAEQT</sequence>
<protein>
    <submittedName>
        <fullName evidence="3">Uncharacterized protein</fullName>
    </submittedName>
</protein>
<keyword evidence="2" id="KW-0732">Signal</keyword>
<feature type="compositionally biased region" description="Basic residues" evidence="1">
    <location>
        <begin position="92"/>
        <end position="102"/>
    </location>
</feature>
<evidence type="ECO:0000313" key="4">
    <source>
        <dbReference type="Proteomes" id="UP000836841"/>
    </source>
</evidence>